<dbReference type="GO" id="GO:1990071">
    <property type="term" value="C:TRAPPII protein complex"/>
    <property type="evidence" value="ECO:0007669"/>
    <property type="project" value="InterPro"/>
</dbReference>
<dbReference type="Pfam" id="PF23604">
    <property type="entry name" value="Ig_TRAPPC10"/>
    <property type="match status" value="1"/>
</dbReference>
<comment type="subcellular location">
    <subcellularLocation>
        <location evidence="1">Golgi apparatus</location>
    </subcellularLocation>
</comment>
<evidence type="ECO:0000256" key="2">
    <source>
        <dbReference type="ARBA" id="ARBA00022448"/>
    </source>
</evidence>
<keyword evidence="9" id="KW-1185">Reference proteome</keyword>
<dbReference type="InterPro" id="IPR056917">
    <property type="entry name" value="Ig_TRAPPC10"/>
</dbReference>
<feature type="domain" description="TRAPPC10/Trs130 N-terminal" evidence="7">
    <location>
        <begin position="21"/>
        <end position="330"/>
    </location>
</feature>
<dbReference type="Pfam" id="PF23036">
    <property type="entry name" value="TRAPPC10_1st"/>
    <property type="match status" value="1"/>
</dbReference>
<dbReference type="InterPro" id="IPR045126">
    <property type="entry name" value="TRAPPC10/Trs130"/>
</dbReference>
<dbReference type="Gene3D" id="1.25.40.10">
    <property type="entry name" value="Tetratricopeptide repeat domain"/>
    <property type="match status" value="1"/>
</dbReference>
<accession>A0A9R1SZM6</accession>
<dbReference type="GO" id="GO:0034498">
    <property type="term" value="P:early endosome to Golgi transport"/>
    <property type="evidence" value="ECO:0007669"/>
    <property type="project" value="TreeGrafter"/>
</dbReference>
<reference evidence="10" key="1">
    <citation type="submission" date="2025-08" db="UniProtKB">
        <authorList>
            <consortium name="RefSeq"/>
        </authorList>
    </citation>
    <scope>IDENTIFICATION</scope>
    <source>
        <strain evidence="10">USDA-PBARC FA_bdor</strain>
        <tissue evidence="10">Whole organism</tissue>
    </source>
</reference>
<dbReference type="PANTHER" id="PTHR13251:SF3">
    <property type="entry name" value="TRAFFICKING PROTEIN PARTICLE COMPLEX SUBUNIT 10"/>
    <property type="match status" value="1"/>
</dbReference>
<protein>
    <submittedName>
        <fullName evidence="10">Trafficking protein particle complex subunit 10 isoform X1</fullName>
    </submittedName>
</protein>
<proteinExistence type="predicted"/>
<evidence type="ECO:0000313" key="10">
    <source>
        <dbReference type="RefSeq" id="XP_011300006.1"/>
    </source>
</evidence>
<dbReference type="GO" id="GO:0005829">
    <property type="term" value="C:cytosol"/>
    <property type="evidence" value="ECO:0007669"/>
    <property type="project" value="GOC"/>
</dbReference>
<evidence type="ECO:0000256" key="1">
    <source>
        <dbReference type="ARBA" id="ARBA00004555"/>
    </source>
</evidence>
<evidence type="ECO:0000259" key="6">
    <source>
        <dbReference type="Pfam" id="PF12584"/>
    </source>
</evidence>
<evidence type="ECO:0000259" key="8">
    <source>
        <dbReference type="Pfam" id="PF23604"/>
    </source>
</evidence>
<dbReference type="InterPro" id="IPR011990">
    <property type="entry name" value="TPR-like_helical_dom_sf"/>
</dbReference>
<gene>
    <name evidence="10" type="primary">SIDL</name>
</gene>
<keyword evidence="3" id="KW-0333">Golgi apparatus</keyword>
<sequence length="1171" mass="131666">MNCNGTTGFSGENKSGGSMDNRSIITYAGDEALFSTIKNNLLQAIPLDIVEWRRSFGRPLKKIKLNASFVQFSRDVLPSEKDWHLIKHPILHIYWSECSDLDMYKLNIKDDIDSWLKTLSQFGIQDWMIVIVETYDIKKTNKLIPRTTVLDKIRSDFASKHGDRCLSVINPIKSESRSAESWRGLLSRIRHLTLTAYDKTLSKFEETIREQRERRNELSWNFCRYFLLQEELAFVLEMLGIYDEALVQYDELDALFTQFVLNSDVGETPAWLGTFQSPLNSWAGVKLDNSVDHLRTLIAECTSSLLDLRSYLFSRQCALLLLLDRPWEAAQRCLSFVYNTLSELKILEVQRPRGSVECWAFLCALEVLQTCQSRVSNGDNGQQVDLCSLHTAGLWALASDKLGELGRICGLMPGSEPTSQQLHTVVYLIAGMGDSCDQGKGKISPIDRLKGALSSKEVFRRQYLEHTELAMGTYKHVGRIRSARFIGKELAKFYGDLGENQKAVAFLLDALNTYVDERWDDLAAQTRLELAQCYKQMDDTERYIKICSAIASSEVLHITVRSSYFEEMMGYMKMLSCPLLTELEDTFTILELNVKVSDKVVQDCIVSIDVTMTSRLPRAVDCTRALISTEEVKKPPGAPKKKGKPPEKIPLVSKWTIDSLKPRNHLLMPLRVHSYLDHNENKTLTTAGVIDKSFAPIVTRSDSSKHRKPSVDTRGDFSKALTCERFVLTPGKNQFTVTKRDDQPGIYRINQLALIVEEKIEYRSGVINPRLCYEVAKTQPNISVNSRDLVAGLPQDIELVISSGSVRIEEGDRLKLWTSRGLVLKIADGEKTMGSELEVKSPGCEPFGVVRLKLKVFADLPPKKDSSSMEHKLNIQAPWGVEETISLHFGPPLMSSMHLHTAKERKFVQIVVVGLTGQLLQLREPELITSSSVDVAFKSLNPVAGQSLVIGNGVRVSFMWEMELGKDDRRSTGAIKVDFRVKYSLVEETRNEVDDDPLEIKKLERKLAVYLYRCNFDVVDYATMFMVSSKVEASGTGGEFCRAGSMCHLCLTVVRVLSTTNTTPPPQLMYEVLADQSMWAVCGRTAGIVTLDTQDKQSVILDVMPLTSGYLPLPVVRLSRYIPAIETKNDISRKSEVSTGPRLEPFSPGQVYNASKAQQVHVLPAAPAEST</sequence>
<dbReference type="GeneID" id="105264672"/>
<dbReference type="RefSeq" id="XP_011300006.1">
    <property type="nucleotide sequence ID" value="XM_011301704.1"/>
</dbReference>
<name>A0A9R1SZM6_9HYME</name>
<dbReference type="KEGG" id="fas:105264672"/>
<dbReference type="Pfam" id="PF11817">
    <property type="entry name" value="Foie-gras_1"/>
    <property type="match status" value="1"/>
</dbReference>
<evidence type="ECO:0000256" key="3">
    <source>
        <dbReference type="ARBA" id="ARBA00023034"/>
    </source>
</evidence>
<evidence type="ECO:0000259" key="7">
    <source>
        <dbReference type="Pfam" id="PF23036"/>
    </source>
</evidence>
<dbReference type="Proteomes" id="UP000694866">
    <property type="component" value="Unplaced"/>
</dbReference>
<dbReference type="GO" id="GO:0006891">
    <property type="term" value="P:intra-Golgi vesicle-mediated transport"/>
    <property type="evidence" value="ECO:0007669"/>
    <property type="project" value="TreeGrafter"/>
</dbReference>
<dbReference type="Pfam" id="PF12584">
    <property type="entry name" value="TRAPPC10"/>
    <property type="match status" value="1"/>
</dbReference>
<dbReference type="CTD" id="41833"/>
<dbReference type="SUPFAM" id="SSF48452">
    <property type="entry name" value="TPR-like"/>
    <property type="match status" value="1"/>
</dbReference>
<organism evidence="9 10">
    <name type="scientific">Fopius arisanus</name>
    <dbReference type="NCBI Taxonomy" id="64838"/>
    <lineage>
        <taxon>Eukaryota</taxon>
        <taxon>Metazoa</taxon>
        <taxon>Ecdysozoa</taxon>
        <taxon>Arthropoda</taxon>
        <taxon>Hexapoda</taxon>
        <taxon>Insecta</taxon>
        <taxon>Pterygota</taxon>
        <taxon>Neoptera</taxon>
        <taxon>Endopterygota</taxon>
        <taxon>Hymenoptera</taxon>
        <taxon>Apocrita</taxon>
        <taxon>Ichneumonoidea</taxon>
        <taxon>Braconidae</taxon>
        <taxon>Opiinae</taxon>
        <taxon>Fopius</taxon>
    </lineage>
</organism>
<feature type="domain" description="TRAPPC10 Ig-like" evidence="8">
    <location>
        <begin position="779"/>
        <end position="891"/>
    </location>
</feature>
<evidence type="ECO:0000259" key="5">
    <source>
        <dbReference type="Pfam" id="PF11817"/>
    </source>
</evidence>
<keyword evidence="2" id="KW-0813">Transport</keyword>
<dbReference type="InterPro" id="IPR021773">
    <property type="entry name" value="TPC11"/>
</dbReference>
<evidence type="ECO:0000256" key="4">
    <source>
        <dbReference type="SAM" id="Coils"/>
    </source>
</evidence>
<dbReference type="AlphaFoldDB" id="A0A9R1SZM6"/>
<keyword evidence="4" id="KW-0175">Coiled coil</keyword>
<dbReference type="OrthoDB" id="10256906at2759"/>
<evidence type="ECO:0000313" key="9">
    <source>
        <dbReference type="Proteomes" id="UP000694866"/>
    </source>
</evidence>
<dbReference type="InterPro" id="IPR056913">
    <property type="entry name" value="TRAPPC10/Trs130_N"/>
</dbReference>
<dbReference type="PANTHER" id="PTHR13251">
    <property type="entry name" value="EPILEPSY HOLOPROSENCEPHALY CANDIDATE 1/TMEM1"/>
    <property type="match status" value="1"/>
</dbReference>
<feature type="domain" description="Trafficking protein particle complex subunit 11" evidence="5">
    <location>
        <begin position="475"/>
        <end position="548"/>
    </location>
</feature>
<feature type="domain" description="TRAPPC10/Trs130 C-terminal" evidence="6">
    <location>
        <begin position="1018"/>
        <end position="1163"/>
    </location>
</feature>
<dbReference type="InterPro" id="IPR022233">
    <property type="entry name" value="TRAPPC10/Trs130_C"/>
</dbReference>
<feature type="coiled-coil region" evidence="4">
    <location>
        <begin position="194"/>
        <end position="221"/>
    </location>
</feature>